<name>A0AAE9KG09_9NEIS</name>
<dbReference type="InterPro" id="IPR006314">
    <property type="entry name" value="Dyp_peroxidase"/>
</dbReference>
<dbReference type="InterPro" id="IPR011008">
    <property type="entry name" value="Dimeric_a/b-barrel"/>
</dbReference>
<evidence type="ECO:0000313" key="11">
    <source>
        <dbReference type="Proteomes" id="UP000294721"/>
    </source>
</evidence>
<evidence type="ECO:0000259" key="7">
    <source>
        <dbReference type="Pfam" id="PF04261"/>
    </source>
</evidence>
<accession>A0AAE9KG09</accession>
<evidence type="ECO:0000256" key="6">
    <source>
        <dbReference type="ARBA" id="ARBA00025737"/>
    </source>
</evidence>
<dbReference type="Proteomes" id="UP000829756">
    <property type="component" value="Chromosome"/>
</dbReference>
<dbReference type="Pfam" id="PF20628">
    <property type="entry name" value="Dyp_perox_C"/>
    <property type="match status" value="1"/>
</dbReference>
<dbReference type="PANTHER" id="PTHR30521:SF0">
    <property type="entry name" value="DYP-TYPE PEROXIDASE FAMILY PROTEIN"/>
    <property type="match status" value="1"/>
</dbReference>
<gene>
    <name evidence="9" type="ORF">EV680_1062</name>
    <name evidence="10" type="ORF">LVJ78_08465</name>
</gene>
<dbReference type="GO" id="GO:0046872">
    <property type="term" value="F:metal ion binding"/>
    <property type="evidence" value="ECO:0007669"/>
    <property type="project" value="UniProtKB-KW"/>
</dbReference>
<dbReference type="GO" id="GO:0004601">
    <property type="term" value="F:peroxidase activity"/>
    <property type="evidence" value="ECO:0007669"/>
    <property type="project" value="UniProtKB-KW"/>
</dbReference>
<feature type="domain" description="Dyp-type peroxidase N-terminal" evidence="7">
    <location>
        <begin position="5"/>
        <end position="128"/>
    </location>
</feature>
<dbReference type="RefSeq" id="WP_132953134.1">
    <property type="nucleotide sequence ID" value="NZ_CP091507.1"/>
</dbReference>
<dbReference type="EMBL" id="SLXE01000006">
    <property type="protein sequence ID" value="TCP07762.1"/>
    <property type="molecule type" value="Genomic_DNA"/>
</dbReference>
<reference evidence="10" key="2">
    <citation type="submission" date="2021-12" db="EMBL/GenBank/DDBJ databases">
        <authorList>
            <person name="Veyrier F.J."/>
        </authorList>
    </citation>
    <scope>NUCLEOTIDE SEQUENCE</scope>
    <source>
        <strain evidence="10">1258/02</strain>
    </source>
</reference>
<feature type="domain" description="Dyp-type peroxidase C-terminal" evidence="8">
    <location>
        <begin position="134"/>
        <end position="293"/>
    </location>
</feature>
<keyword evidence="2 10" id="KW-0575">Peroxidase</keyword>
<dbReference type="PROSITE" id="PS51404">
    <property type="entry name" value="DYP_PEROXIDASE"/>
    <property type="match status" value="1"/>
</dbReference>
<keyword evidence="3" id="KW-0479">Metal-binding</keyword>
<evidence type="ECO:0000313" key="9">
    <source>
        <dbReference type="EMBL" id="TCP07762.1"/>
    </source>
</evidence>
<dbReference type="Proteomes" id="UP000294721">
    <property type="component" value="Unassembled WGS sequence"/>
</dbReference>
<keyword evidence="5" id="KW-0408">Iron</keyword>
<dbReference type="InterPro" id="IPR048328">
    <property type="entry name" value="Dyp_perox_C"/>
</dbReference>
<evidence type="ECO:0000256" key="2">
    <source>
        <dbReference type="ARBA" id="ARBA00022559"/>
    </source>
</evidence>
<dbReference type="EMBL" id="CP091507">
    <property type="protein sequence ID" value="UOO78736.1"/>
    <property type="molecule type" value="Genomic_DNA"/>
</dbReference>
<evidence type="ECO:0000259" key="8">
    <source>
        <dbReference type="Pfam" id="PF20628"/>
    </source>
</evidence>
<dbReference type="NCBIfam" id="TIGR01413">
    <property type="entry name" value="Dyp_perox_fam"/>
    <property type="match status" value="1"/>
</dbReference>
<dbReference type="SUPFAM" id="SSF54909">
    <property type="entry name" value="Dimeric alpha+beta barrel"/>
    <property type="match status" value="1"/>
</dbReference>
<dbReference type="GO" id="GO:0020037">
    <property type="term" value="F:heme binding"/>
    <property type="evidence" value="ECO:0007669"/>
    <property type="project" value="InterPro"/>
</dbReference>
<dbReference type="Pfam" id="PF04261">
    <property type="entry name" value="Dyp_perox_N"/>
    <property type="match status" value="1"/>
</dbReference>
<dbReference type="PANTHER" id="PTHR30521">
    <property type="entry name" value="DEFERROCHELATASE/PEROXIDASE"/>
    <property type="match status" value="1"/>
</dbReference>
<dbReference type="AlphaFoldDB" id="A0AAE9KG09"/>
<evidence type="ECO:0000256" key="3">
    <source>
        <dbReference type="ARBA" id="ARBA00022723"/>
    </source>
</evidence>
<dbReference type="KEGG" id="usu:LVJ78_08465"/>
<evidence type="ECO:0000256" key="5">
    <source>
        <dbReference type="ARBA" id="ARBA00023004"/>
    </source>
</evidence>
<comment type="cofactor">
    <cofactor evidence="1">
        <name>heme b</name>
        <dbReference type="ChEBI" id="CHEBI:60344"/>
    </cofactor>
</comment>
<proteinExistence type="inferred from homology"/>
<organism evidence="10 12">
    <name type="scientific">Uruburuella suis</name>
    <dbReference type="NCBI Taxonomy" id="252130"/>
    <lineage>
        <taxon>Bacteria</taxon>
        <taxon>Pseudomonadati</taxon>
        <taxon>Pseudomonadota</taxon>
        <taxon>Betaproteobacteria</taxon>
        <taxon>Neisseriales</taxon>
        <taxon>Neisseriaceae</taxon>
        <taxon>Uruburuella</taxon>
    </lineage>
</organism>
<comment type="similarity">
    <text evidence="6">Belongs to the DyP-type peroxidase family.</text>
</comment>
<dbReference type="GO" id="GO:0005829">
    <property type="term" value="C:cytosol"/>
    <property type="evidence" value="ECO:0007669"/>
    <property type="project" value="TreeGrafter"/>
</dbReference>
<protein>
    <submittedName>
        <fullName evidence="10">Dyp-type peroxidase</fullName>
    </submittedName>
    <submittedName>
        <fullName evidence="9">Iron-dependent peroxidase</fullName>
    </submittedName>
</protein>
<evidence type="ECO:0000256" key="4">
    <source>
        <dbReference type="ARBA" id="ARBA00023002"/>
    </source>
</evidence>
<keyword evidence="11" id="KW-1185">Reference proteome</keyword>
<evidence type="ECO:0000313" key="12">
    <source>
        <dbReference type="Proteomes" id="UP000829756"/>
    </source>
</evidence>
<evidence type="ECO:0000256" key="1">
    <source>
        <dbReference type="ARBA" id="ARBA00001970"/>
    </source>
</evidence>
<reference evidence="9 11" key="1">
    <citation type="submission" date="2019-03" db="EMBL/GenBank/DDBJ databases">
        <title>Genomic Encyclopedia of Type Strains, Phase IV (KMG-IV): sequencing the most valuable type-strain genomes for metagenomic binning, comparative biology and taxonomic classification.</title>
        <authorList>
            <person name="Goeker M."/>
        </authorList>
    </citation>
    <scope>NUCLEOTIDE SEQUENCE [LARGE SCALE GENOMIC DNA]</scope>
    <source>
        <strain evidence="9 11">DSM 17474</strain>
    </source>
</reference>
<dbReference type="InterPro" id="IPR048327">
    <property type="entry name" value="Dyp_perox_N"/>
</dbReference>
<reference evidence="10" key="3">
    <citation type="journal article" date="2022" name="Res Sq">
        <title>Evolution of multicellular longitudinally dividing oral cavity symbionts (Neisseriaceae).</title>
        <authorList>
            <person name="Nyongesa S."/>
            <person name="Weber P."/>
            <person name="Bernet E."/>
            <person name="Pullido F."/>
            <person name="Nieckarz M."/>
            <person name="Delaby M."/>
            <person name="Nieves C."/>
            <person name="Viehboeck T."/>
            <person name="Krause N."/>
            <person name="Rivera-Millot A."/>
            <person name="Nakamura A."/>
            <person name="Vischer N."/>
            <person name="VanNieuwenhze M."/>
            <person name="Brun Y."/>
            <person name="Cava F."/>
            <person name="Bulgheresi S."/>
            <person name="Veyrier F."/>
        </authorList>
    </citation>
    <scope>NUCLEOTIDE SEQUENCE</scope>
    <source>
        <strain evidence="10">1258/02</strain>
    </source>
</reference>
<evidence type="ECO:0000313" key="10">
    <source>
        <dbReference type="EMBL" id="UOO78736.1"/>
    </source>
</evidence>
<sequence length="299" mass="32644">MNTAQSAIVPDHCKSGIFIEADAQGSTDAIKQACVQSLDALADLQTQFPDASLGLTLAFGSRLWQSFGHNEEGREIKPFKALGGGLAPATQHDVLIHIQSLRHDLSIALAEKVLAAFGNSISVADETHSHRLLEERGFDGFVDGTENPQDEKRAEVAVIAEGADAGGSYVLLQKYRHDLQKWGQCDTAKQEACIGRTKERDEELEGDMRLSDSHLGRVDLKENGAGLKIVRRSLPYGTLSGERGLMFIAYCARLYNIEAQLQSMFGERDGQTDLMLHHLTTAVSGAYYYAPGVARLQNL</sequence>
<keyword evidence="4" id="KW-0560">Oxidoreductase</keyword>